<keyword evidence="4 8" id="KW-0547">Nucleotide-binding</keyword>
<dbReference type="Proteomes" id="UP000009374">
    <property type="component" value="Unassembled WGS sequence"/>
</dbReference>
<keyword evidence="16" id="KW-1185">Reference proteome</keyword>
<evidence type="ECO:0000256" key="9">
    <source>
        <dbReference type="NCBIfam" id="TIGR00362"/>
    </source>
</evidence>
<evidence type="ECO:0000256" key="4">
    <source>
        <dbReference type="ARBA" id="ARBA00022741"/>
    </source>
</evidence>
<name>C6HYH0_9BACT</name>
<comment type="subcellular location">
    <subcellularLocation>
        <location evidence="8">Cytoplasm</location>
    </subcellularLocation>
</comment>
<dbReference type="Gene3D" id="1.10.8.60">
    <property type="match status" value="1"/>
</dbReference>
<dbReference type="InterPro" id="IPR020591">
    <property type="entry name" value="Chromosome_initiator_DnaA-like"/>
</dbReference>
<dbReference type="InterPro" id="IPR027417">
    <property type="entry name" value="P-loop_NTPase"/>
</dbReference>
<keyword evidence="3 8" id="KW-0235">DNA replication</keyword>
<dbReference type="InterPro" id="IPR013317">
    <property type="entry name" value="DnaA_dom"/>
</dbReference>
<protein>
    <recommendedName>
        <fullName evidence="8 9">Chromosomal replication initiator protein DnaA</fullName>
    </recommendedName>
</protein>
<dbReference type="EMBL" id="GG693878">
    <property type="protein sequence ID" value="EES52255.1"/>
    <property type="molecule type" value="Genomic_DNA"/>
</dbReference>
<dbReference type="InterPro" id="IPR038454">
    <property type="entry name" value="DnaA_N_sf"/>
</dbReference>
<dbReference type="GO" id="GO:0006275">
    <property type="term" value="P:regulation of DNA replication"/>
    <property type="evidence" value="ECO:0007669"/>
    <property type="project" value="UniProtKB-UniRule"/>
</dbReference>
<evidence type="ECO:0000256" key="2">
    <source>
        <dbReference type="ARBA" id="ARBA00022490"/>
    </source>
</evidence>
<dbReference type="SUPFAM" id="SSF52540">
    <property type="entry name" value="P-loop containing nucleoside triphosphate hydrolases"/>
    <property type="match status" value="1"/>
</dbReference>
<dbReference type="InterPro" id="IPR003593">
    <property type="entry name" value="AAA+_ATPase"/>
</dbReference>
<dbReference type="GO" id="GO:0005524">
    <property type="term" value="F:ATP binding"/>
    <property type="evidence" value="ECO:0007669"/>
    <property type="project" value="UniProtKB-UniRule"/>
</dbReference>
<keyword evidence="6 8" id="KW-0446">Lipid-binding</keyword>
<dbReference type="NCBIfam" id="TIGR00362">
    <property type="entry name" value="DnaA"/>
    <property type="match status" value="1"/>
</dbReference>
<comment type="caution">
    <text evidence="8">Lacks conserved residue(s) required for the propagation of feature annotation.</text>
</comment>
<evidence type="ECO:0000313" key="16">
    <source>
        <dbReference type="Proteomes" id="UP000009374"/>
    </source>
</evidence>
<dbReference type="PRINTS" id="PR00051">
    <property type="entry name" value="DNAA"/>
</dbReference>
<dbReference type="Gene3D" id="3.30.300.180">
    <property type="match status" value="1"/>
</dbReference>
<dbReference type="GO" id="GO:0006270">
    <property type="term" value="P:DNA replication initiation"/>
    <property type="evidence" value="ECO:0007669"/>
    <property type="project" value="UniProtKB-UniRule"/>
</dbReference>
<dbReference type="InterPro" id="IPR010921">
    <property type="entry name" value="Trp_repressor/repl_initiator"/>
</dbReference>
<evidence type="ECO:0000256" key="3">
    <source>
        <dbReference type="ARBA" id="ARBA00022705"/>
    </source>
</evidence>
<dbReference type="HAMAP" id="MF_00377">
    <property type="entry name" value="DnaA_bact"/>
    <property type="match status" value="1"/>
</dbReference>
<evidence type="ECO:0000256" key="10">
    <source>
        <dbReference type="RuleBase" id="RU000577"/>
    </source>
</evidence>
<feature type="region of interest" description="Domain I, interacts with DnaA modulators" evidence="8">
    <location>
        <begin position="1"/>
        <end position="85"/>
    </location>
</feature>
<dbReference type="AlphaFoldDB" id="C6HYH0"/>
<feature type="domain" description="Chromosomal replication initiator DnaA C-terminal" evidence="14">
    <location>
        <begin position="357"/>
        <end position="426"/>
    </location>
</feature>
<keyword evidence="2 8" id="KW-0963">Cytoplasm</keyword>
<keyword evidence="5 8" id="KW-0067">ATP-binding</keyword>
<evidence type="ECO:0000256" key="6">
    <source>
        <dbReference type="ARBA" id="ARBA00023121"/>
    </source>
</evidence>
<evidence type="ECO:0000256" key="11">
    <source>
        <dbReference type="RuleBase" id="RU004227"/>
    </source>
</evidence>
<dbReference type="SMART" id="SM00382">
    <property type="entry name" value="AAA"/>
    <property type="match status" value="1"/>
</dbReference>
<organism evidence="15 16">
    <name type="scientific">Leptospirillum ferrodiazotrophum</name>
    <dbReference type="NCBI Taxonomy" id="412449"/>
    <lineage>
        <taxon>Bacteria</taxon>
        <taxon>Pseudomonadati</taxon>
        <taxon>Nitrospirota</taxon>
        <taxon>Nitrospiria</taxon>
        <taxon>Nitrospirales</taxon>
        <taxon>Nitrospiraceae</taxon>
        <taxon>Leptospirillum</taxon>
    </lineage>
</organism>
<evidence type="ECO:0000259" key="14">
    <source>
        <dbReference type="SMART" id="SM00760"/>
    </source>
</evidence>
<feature type="region of interest" description="Disordered" evidence="12">
    <location>
        <begin position="82"/>
        <end position="105"/>
    </location>
</feature>
<dbReference type="SUPFAM" id="SSF48295">
    <property type="entry name" value="TrpR-like"/>
    <property type="match status" value="1"/>
</dbReference>
<dbReference type="SMART" id="SM00760">
    <property type="entry name" value="Bac_DnaA_C"/>
    <property type="match status" value="1"/>
</dbReference>
<evidence type="ECO:0000256" key="7">
    <source>
        <dbReference type="ARBA" id="ARBA00023125"/>
    </source>
</evidence>
<evidence type="ECO:0000256" key="12">
    <source>
        <dbReference type="SAM" id="MobiDB-lite"/>
    </source>
</evidence>
<feature type="region of interest" description="Domain IV, binds dsDNA" evidence="8">
    <location>
        <begin position="330"/>
        <end position="450"/>
    </location>
</feature>
<dbReference type="InterPro" id="IPR013159">
    <property type="entry name" value="DnaA_C"/>
</dbReference>
<feature type="binding site" evidence="8">
    <location>
        <position position="161"/>
    </location>
    <ligand>
        <name>ATP</name>
        <dbReference type="ChEBI" id="CHEBI:30616"/>
    </ligand>
</feature>
<evidence type="ECO:0000313" key="15">
    <source>
        <dbReference type="EMBL" id="EES52255.1"/>
    </source>
</evidence>
<comment type="function">
    <text evidence="8 10">Plays an essential role in the initiation and regulation of chromosomal replication. ATP-DnaA binds to the origin of replication (oriC) to initiate formation of the DNA replication initiation complex once per cell cycle. Binds the DnaA box (a 9 base pair repeat at the origin) and separates the double-stranded (ds)DNA. Forms a right-handed helical filament on oriC DNA; dsDNA binds to the exterior of the filament while single-stranded (ss)DNA is stabiized in the filament's interior. The ATP-DnaA-oriC complex binds and stabilizes one strand of the AT-rich DNA unwinding element (DUE), permitting loading of DNA polymerase. After initiation quickly degrades to an ADP-DnaA complex that is not apt for DNA replication. Binds acidic phospholipids.</text>
</comment>
<keyword evidence="7 8" id="KW-0238">DNA-binding</keyword>
<dbReference type="PANTHER" id="PTHR30050:SF2">
    <property type="entry name" value="CHROMOSOMAL REPLICATION INITIATOR PROTEIN DNAA"/>
    <property type="match status" value="1"/>
</dbReference>
<dbReference type="GO" id="GO:0008289">
    <property type="term" value="F:lipid binding"/>
    <property type="evidence" value="ECO:0007669"/>
    <property type="project" value="UniProtKB-KW"/>
</dbReference>
<sequence length="450" mass="51143">MQDLWNDVLDHIDEREGTSVLEGVRDLYRECRLERTGNRLLLVVPNGFVSRLVSGRHQESIIEACKILTGLEDLEFSISVSEEKKSKKPRQTPKPPLPVLKESASRDPSWESHLISRHTFDTYVVGESNRFAHAAAFQVSENPGKSYNPFYIYGGVGLGKTHLVNAIGNAILAKIPSSRILYLTSESFLNEMVSAIRFAKMIEFKERYRTIDVLIIDDIQFISTKEKTQEEFFHTFNSLFEKGKQIILTSDCPPNEIATLEERLRSRFASGLIADIQIPDFETKVAILIEKMKLEGIALPEDVIYFLATSIKSNIRELEGAMIRLGAYQTLMGKPVTMEVTRRLLSNLIQSAPAPVHTELIVNEVASYYKVSPKEIRSKKRNRSISVARQVAIFLLRDLTQMSFPEIGREMGGRDHSTAMYAFRSVEENRDSDAVLSRDIETLKRRLLQL</sequence>
<proteinExistence type="inferred from homology"/>
<dbReference type="CDD" id="cd06571">
    <property type="entry name" value="Bac_DnaA_C"/>
    <property type="match status" value="1"/>
</dbReference>
<dbReference type="FunFam" id="3.40.50.300:FF:000668">
    <property type="entry name" value="Chromosomal replication initiator protein DnaA"/>
    <property type="match status" value="1"/>
</dbReference>
<evidence type="ECO:0000256" key="5">
    <source>
        <dbReference type="ARBA" id="ARBA00022840"/>
    </source>
</evidence>
<comment type="similarity">
    <text evidence="1 8 11">Belongs to the DnaA family.</text>
</comment>
<feature type="binding site" evidence="8">
    <location>
        <position position="159"/>
    </location>
    <ligand>
        <name>ATP</name>
        <dbReference type="ChEBI" id="CHEBI:30616"/>
    </ligand>
</feature>
<accession>C6HYH0</accession>
<comment type="domain">
    <text evidence="8">Domain I is involved in oligomerization and binding regulators, domain II is flexibile and of varying length in different bacteria, domain III forms the AAA+ region, while domain IV binds dsDNA.</text>
</comment>
<dbReference type="InterPro" id="IPR001957">
    <property type="entry name" value="Chromosome_initiator_DnaA"/>
</dbReference>
<dbReference type="GO" id="GO:0005737">
    <property type="term" value="C:cytoplasm"/>
    <property type="evidence" value="ECO:0007669"/>
    <property type="project" value="UniProtKB-SubCell"/>
</dbReference>
<dbReference type="Pfam" id="PF08299">
    <property type="entry name" value="Bac_DnaA_C"/>
    <property type="match status" value="1"/>
</dbReference>
<dbReference type="Gene3D" id="3.40.50.300">
    <property type="entry name" value="P-loop containing nucleotide triphosphate hydrolases"/>
    <property type="match status" value="1"/>
</dbReference>
<dbReference type="GO" id="GO:0005886">
    <property type="term" value="C:plasma membrane"/>
    <property type="evidence" value="ECO:0007669"/>
    <property type="project" value="TreeGrafter"/>
</dbReference>
<feature type="binding site" evidence="8">
    <location>
        <position position="160"/>
    </location>
    <ligand>
        <name>ATP</name>
        <dbReference type="ChEBI" id="CHEBI:30616"/>
    </ligand>
</feature>
<gene>
    <name evidence="8" type="primary">dnaA</name>
    <name evidence="15" type="ORF">UBAL3_94240046</name>
</gene>
<evidence type="ECO:0000256" key="1">
    <source>
        <dbReference type="ARBA" id="ARBA00006583"/>
    </source>
</evidence>
<evidence type="ECO:0000256" key="8">
    <source>
        <dbReference type="HAMAP-Rule" id="MF_00377"/>
    </source>
</evidence>
<feature type="domain" description="AAA+ ATPase" evidence="13">
    <location>
        <begin position="146"/>
        <end position="274"/>
    </location>
</feature>
<dbReference type="CDD" id="cd00009">
    <property type="entry name" value="AAA"/>
    <property type="match status" value="1"/>
</dbReference>
<reference evidence="15 16" key="1">
    <citation type="journal article" date="2009" name="Appl. Environ. Microbiol.">
        <title>Community genomic and proteomic analyses of chemoautotrophic iron-oxidizing "Leptospirillum rubarum" (Group II) and "Leptospirillum ferrodiazotrophum" (Group III) bacteria in acid mine drainage biofilms.</title>
        <authorList>
            <person name="Goltsman D.S."/>
            <person name="Denef V.J."/>
            <person name="Singer S.W."/>
            <person name="VerBerkmoes N.C."/>
            <person name="Lefsrud M."/>
            <person name="Mueller R.S."/>
            <person name="Dick G.J."/>
            <person name="Sun C.L."/>
            <person name="Wheeler K.E."/>
            <person name="Zemla A."/>
            <person name="Baker B.J."/>
            <person name="Hauser L."/>
            <person name="Land M."/>
            <person name="Shah M.B."/>
            <person name="Thelen M.P."/>
            <person name="Hettich R.L."/>
            <person name="Banfield J.F."/>
        </authorList>
    </citation>
    <scope>NUCLEOTIDE SEQUENCE [LARGE SCALE GENOMIC DNA]</scope>
</reference>
<dbReference type="Gene3D" id="1.10.1750.10">
    <property type="match status" value="1"/>
</dbReference>
<evidence type="ECO:0000259" key="13">
    <source>
        <dbReference type="SMART" id="SM00382"/>
    </source>
</evidence>
<comment type="subunit">
    <text evidence="8">Oligomerizes as a right-handed, spiral filament on DNA at oriC.</text>
</comment>
<dbReference type="Pfam" id="PF00308">
    <property type="entry name" value="Bac_DnaA"/>
    <property type="match status" value="1"/>
</dbReference>
<feature type="region of interest" description="Domain III, AAA+ region" evidence="8">
    <location>
        <begin position="113"/>
        <end position="329"/>
    </location>
</feature>
<feature type="binding site" evidence="8">
    <location>
        <position position="157"/>
    </location>
    <ligand>
        <name>ATP</name>
        <dbReference type="ChEBI" id="CHEBI:30616"/>
    </ligand>
</feature>
<dbReference type="PANTHER" id="PTHR30050">
    <property type="entry name" value="CHROMOSOMAL REPLICATION INITIATOR PROTEIN DNAA"/>
    <property type="match status" value="1"/>
</dbReference>
<dbReference type="GO" id="GO:0003688">
    <property type="term" value="F:DNA replication origin binding"/>
    <property type="evidence" value="ECO:0007669"/>
    <property type="project" value="UniProtKB-UniRule"/>
</dbReference>